<evidence type="ECO:0000256" key="2">
    <source>
        <dbReference type="ARBA" id="ARBA00023002"/>
    </source>
</evidence>
<dbReference type="InterPro" id="IPR036291">
    <property type="entry name" value="NAD(P)-bd_dom_sf"/>
</dbReference>
<name>A0ABX0T053_9PSEU</name>
<reference evidence="4 5" key="1">
    <citation type="submission" date="2020-03" db="EMBL/GenBank/DDBJ databases">
        <title>Sequencing the genomes of 1000 actinobacteria strains.</title>
        <authorList>
            <person name="Klenk H.-P."/>
        </authorList>
    </citation>
    <scope>NUCLEOTIDE SEQUENCE [LARGE SCALE GENOMIC DNA]</scope>
    <source>
        <strain evidence="4 5">DSM 45668</strain>
    </source>
</reference>
<keyword evidence="2" id="KW-0560">Oxidoreductase</keyword>
<dbReference type="CDD" id="cd05289">
    <property type="entry name" value="MDR_like_2"/>
    <property type="match status" value="1"/>
</dbReference>
<comment type="caution">
    <text evidence="4">The sequence shown here is derived from an EMBL/GenBank/DDBJ whole genome shotgun (WGS) entry which is preliminary data.</text>
</comment>
<protein>
    <submittedName>
        <fullName evidence="4">NADPH:quinone reductase-like Zn-dependent oxidoreductase</fullName>
    </submittedName>
</protein>
<keyword evidence="1" id="KW-0521">NADP</keyword>
<dbReference type="PANTHER" id="PTHR48106:SF18">
    <property type="entry name" value="QUINONE OXIDOREDUCTASE PIG3"/>
    <property type="match status" value="1"/>
</dbReference>
<dbReference type="PROSITE" id="PS01162">
    <property type="entry name" value="QOR_ZETA_CRYSTAL"/>
    <property type="match status" value="1"/>
</dbReference>
<gene>
    <name evidence="4" type="ORF">FHX46_005153</name>
</gene>
<dbReference type="InterPro" id="IPR013154">
    <property type="entry name" value="ADH-like_N"/>
</dbReference>
<dbReference type="InterPro" id="IPR011032">
    <property type="entry name" value="GroES-like_sf"/>
</dbReference>
<dbReference type="RefSeq" id="WP_167120036.1">
    <property type="nucleotide sequence ID" value="NZ_JAANOU010000001.1"/>
</dbReference>
<evidence type="ECO:0000313" key="5">
    <source>
        <dbReference type="Proteomes" id="UP000754495"/>
    </source>
</evidence>
<organism evidence="4 5">
    <name type="scientific">Amycolatopsis viridis</name>
    <dbReference type="NCBI Taxonomy" id="185678"/>
    <lineage>
        <taxon>Bacteria</taxon>
        <taxon>Bacillati</taxon>
        <taxon>Actinomycetota</taxon>
        <taxon>Actinomycetes</taxon>
        <taxon>Pseudonocardiales</taxon>
        <taxon>Pseudonocardiaceae</taxon>
        <taxon>Amycolatopsis</taxon>
    </lineage>
</organism>
<dbReference type="Pfam" id="PF08240">
    <property type="entry name" value="ADH_N"/>
    <property type="match status" value="1"/>
</dbReference>
<keyword evidence="5" id="KW-1185">Reference proteome</keyword>
<proteinExistence type="predicted"/>
<dbReference type="SUPFAM" id="SSF51735">
    <property type="entry name" value="NAD(P)-binding Rossmann-fold domains"/>
    <property type="match status" value="1"/>
</dbReference>
<dbReference type="Proteomes" id="UP000754495">
    <property type="component" value="Unassembled WGS sequence"/>
</dbReference>
<dbReference type="EMBL" id="JAANOU010000001">
    <property type="protein sequence ID" value="NIH82623.1"/>
    <property type="molecule type" value="Genomic_DNA"/>
</dbReference>
<evidence type="ECO:0000259" key="3">
    <source>
        <dbReference type="SMART" id="SM00829"/>
    </source>
</evidence>
<dbReference type="PANTHER" id="PTHR48106">
    <property type="entry name" value="QUINONE OXIDOREDUCTASE PIG3-RELATED"/>
    <property type="match status" value="1"/>
</dbReference>
<dbReference type="Pfam" id="PF13602">
    <property type="entry name" value="ADH_zinc_N_2"/>
    <property type="match status" value="1"/>
</dbReference>
<accession>A0ABX0T053</accession>
<evidence type="ECO:0000256" key="1">
    <source>
        <dbReference type="ARBA" id="ARBA00022857"/>
    </source>
</evidence>
<sequence>MRAVDVRALGGPEVLEVVDAPRPVPGPGEVLVRVHAAGVNPADWMLRRGLIEQWPFEPPFRLGLDFSGVVEETGEEVFGLVMSQWGAYAEYVAVPSSALAPKPAELDHVAAAASPTAVLTATQALAGVRPGQRVLIHAAAGGVGHVAVQVAKARGAYVIGTARPVNHDFLRALGADELIDHTAVDFTTAVAGVDVVCDLVGGSYGSRSLEVLTPDGVLIDAQGNDATEDPRYRRFYVQPSGAELASAVEGVRVHVSQVLPLEDAAKAHELSESGRVRGKIVLTV</sequence>
<dbReference type="SMART" id="SM00829">
    <property type="entry name" value="PKS_ER"/>
    <property type="match status" value="1"/>
</dbReference>
<dbReference type="SUPFAM" id="SSF50129">
    <property type="entry name" value="GroES-like"/>
    <property type="match status" value="1"/>
</dbReference>
<feature type="domain" description="Enoyl reductase (ER)" evidence="3">
    <location>
        <begin position="10"/>
        <end position="282"/>
    </location>
</feature>
<dbReference type="Gene3D" id="3.90.180.10">
    <property type="entry name" value="Medium-chain alcohol dehydrogenases, catalytic domain"/>
    <property type="match status" value="1"/>
</dbReference>
<dbReference type="Gene3D" id="3.40.50.720">
    <property type="entry name" value="NAD(P)-binding Rossmann-like Domain"/>
    <property type="match status" value="1"/>
</dbReference>
<dbReference type="InterPro" id="IPR002364">
    <property type="entry name" value="Quin_OxRdtase/zeta-crystal_CS"/>
</dbReference>
<dbReference type="InterPro" id="IPR020843">
    <property type="entry name" value="ER"/>
</dbReference>
<evidence type="ECO:0000313" key="4">
    <source>
        <dbReference type="EMBL" id="NIH82623.1"/>
    </source>
</evidence>